<proteinExistence type="predicted"/>
<sequence length="41" mass="4580">MTIMPELSPQAARGPDRRHWQEFLDQPLCVVIECVRDGAGG</sequence>
<dbReference type="EMBL" id="JADBEB010000001">
    <property type="protein sequence ID" value="MBE1491730.1"/>
    <property type="molecule type" value="Genomic_DNA"/>
</dbReference>
<organism evidence="1 2">
    <name type="scientific">Plantactinospora soyae</name>
    <dbReference type="NCBI Taxonomy" id="1544732"/>
    <lineage>
        <taxon>Bacteria</taxon>
        <taxon>Bacillati</taxon>
        <taxon>Actinomycetota</taxon>
        <taxon>Actinomycetes</taxon>
        <taxon>Micromonosporales</taxon>
        <taxon>Micromonosporaceae</taxon>
        <taxon>Plantactinospora</taxon>
    </lineage>
</organism>
<dbReference type="AlphaFoldDB" id="A0A927R0M2"/>
<dbReference type="RefSeq" id="WP_264084111.1">
    <property type="nucleotide sequence ID" value="NZ_JADBEB010000001.1"/>
</dbReference>
<dbReference type="Proteomes" id="UP000649753">
    <property type="component" value="Unassembled WGS sequence"/>
</dbReference>
<keyword evidence="2" id="KW-1185">Reference proteome</keyword>
<name>A0A927R0M2_9ACTN</name>
<evidence type="ECO:0000313" key="2">
    <source>
        <dbReference type="Proteomes" id="UP000649753"/>
    </source>
</evidence>
<accession>A0A927R0M2</accession>
<protein>
    <submittedName>
        <fullName evidence="1">Uncharacterized protein</fullName>
    </submittedName>
</protein>
<evidence type="ECO:0000313" key="1">
    <source>
        <dbReference type="EMBL" id="MBE1491730.1"/>
    </source>
</evidence>
<gene>
    <name evidence="1" type="ORF">H4W31_007368</name>
</gene>
<reference evidence="1" key="1">
    <citation type="submission" date="2020-10" db="EMBL/GenBank/DDBJ databases">
        <title>Sequencing the genomes of 1000 actinobacteria strains.</title>
        <authorList>
            <person name="Klenk H.-P."/>
        </authorList>
    </citation>
    <scope>NUCLEOTIDE SEQUENCE</scope>
    <source>
        <strain evidence="1">DSM 46832</strain>
    </source>
</reference>
<comment type="caution">
    <text evidence="1">The sequence shown here is derived from an EMBL/GenBank/DDBJ whole genome shotgun (WGS) entry which is preliminary data.</text>
</comment>